<protein>
    <recommendedName>
        <fullName evidence="2">Regulatory protein zeste</fullName>
    </recommendedName>
</protein>
<dbReference type="InterPro" id="IPR028002">
    <property type="entry name" value="Myb_DNA-bind_5"/>
</dbReference>
<evidence type="ECO:0000259" key="7">
    <source>
        <dbReference type="Pfam" id="PF13873"/>
    </source>
</evidence>
<gene>
    <name evidence="8" type="ORF">LNINA_LOCUS10057</name>
</gene>
<proteinExistence type="predicted"/>
<sequence>MNSALSRGRVSAEQQDLLLTFMEEHRDFAAGKQSIYSRFSASKLWRLLAERLNAAAADTGGARKSPDKWCRYWADVKYKARKKCAAGGAQGDLSTAEERLQNILNCKNESQSVSSSAVGGGASDEERKPPLEEDMFSESGAEPRLATEELLAEAAMRTALAAEKQAEAVVQAVDLLRDLVSLLRDRAATVTPAQHPGHPPPAELTLAMQHQHHHRL</sequence>
<evidence type="ECO:0000256" key="4">
    <source>
        <dbReference type="ARBA" id="ARBA00023163"/>
    </source>
</evidence>
<evidence type="ECO:0000313" key="9">
    <source>
        <dbReference type="Proteomes" id="UP001497472"/>
    </source>
</evidence>
<name>A0AAV1JNG2_9NEOP</name>
<reference evidence="8 9" key="1">
    <citation type="submission" date="2023-11" db="EMBL/GenBank/DDBJ databases">
        <authorList>
            <person name="Okamura Y."/>
        </authorList>
    </citation>
    <scope>NUCLEOTIDE SEQUENCE [LARGE SCALE GENOMIC DNA]</scope>
</reference>
<dbReference type="AlphaFoldDB" id="A0AAV1JNG2"/>
<keyword evidence="3" id="KW-0805">Transcription regulation</keyword>
<feature type="domain" description="Myb/SANT-like DNA-binding" evidence="7">
    <location>
        <begin position="9"/>
        <end position="85"/>
    </location>
</feature>
<keyword evidence="9" id="KW-1185">Reference proteome</keyword>
<organism evidence="8 9">
    <name type="scientific">Leptosia nina</name>
    <dbReference type="NCBI Taxonomy" id="320188"/>
    <lineage>
        <taxon>Eukaryota</taxon>
        <taxon>Metazoa</taxon>
        <taxon>Ecdysozoa</taxon>
        <taxon>Arthropoda</taxon>
        <taxon>Hexapoda</taxon>
        <taxon>Insecta</taxon>
        <taxon>Pterygota</taxon>
        <taxon>Neoptera</taxon>
        <taxon>Endopterygota</taxon>
        <taxon>Lepidoptera</taxon>
        <taxon>Glossata</taxon>
        <taxon>Ditrysia</taxon>
        <taxon>Papilionoidea</taxon>
        <taxon>Pieridae</taxon>
        <taxon>Pierinae</taxon>
        <taxon>Leptosia</taxon>
    </lineage>
</organism>
<dbReference type="Proteomes" id="UP001497472">
    <property type="component" value="Unassembled WGS sequence"/>
</dbReference>
<dbReference type="EMBL" id="CAVLEF010000100">
    <property type="protein sequence ID" value="CAK1550865.1"/>
    <property type="molecule type" value="Genomic_DNA"/>
</dbReference>
<evidence type="ECO:0000256" key="2">
    <source>
        <dbReference type="ARBA" id="ARBA00016807"/>
    </source>
</evidence>
<comment type="caution">
    <text evidence="8">The sequence shown here is derived from an EMBL/GenBank/DDBJ whole genome shotgun (WGS) entry which is preliminary data.</text>
</comment>
<evidence type="ECO:0000256" key="3">
    <source>
        <dbReference type="ARBA" id="ARBA00023015"/>
    </source>
</evidence>
<evidence type="ECO:0000313" key="8">
    <source>
        <dbReference type="EMBL" id="CAK1550865.1"/>
    </source>
</evidence>
<feature type="region of interest" description="Disordered" evidence="6">
    <location>
        <begin position="111"/>
        <end position="142"/>
    </location>
</feature>
<evidence type="ECO:0000256" key="5">
    <source>
        <dbReference type="ARBA" id="ARBA00025466"/>
    </source>
</evidence>
<evidence type="ECO:0000256" key="1">
    <source>
        <dbReference type="ARBA" id="ARBA00011764"/>
    </source>
</evidence>
<dbReference type="Pfam" id="PF13873">
    <property type="entry name" value="Myb_DNA-bind_5"/>
    <property type="match status" value="1"/>
</dbReference>
<comment type="function">
    <text evidence="5">Involved in transvection phenomena (= synapsis-dependent gene expression), where the synaptic pairing of chromosomes carrying genes with which zeste interacts influences the expression of these genes. Zeste binds to DNA and stimulates transcription from a nearby promoter.</text>
</comment>
<keyword evidence="4" id="KW-0804">Transcription</keyword>
<evidence type="ECO:0000256" key="6">
    <source>
        <dbReference type="SAM" id="MobiDB-lite"/>
    </source>
</evidence>
<comment type="subunit">
    <text evidence="1">Self-associates forming complexes of several hundred monomers.</text>
</comment>
<accession>A0AAV1JNG2</accession>